<dbReference type="Ensembl" id="ENSSLUT00000026962.1">
    <property type="protein sequence ID" value="ENSSLUP00000026103.1"/>
    <property type="gene ID" value="ENSSLUG00000011877.1"/>
</dbReference>
<proteinExistence type="predicted"/>
<evidence type="ECO:0000313" key="1">
    <source>
        <dbReference type="Ensembl" id="ENSSLUP00000026103.1"/>
    </source>
</evidence>
<name>A0A8C9YKL0_SANLU</name>
<dbReference type="GeneTree" id="ENSGT00980000203398"/>
<evidence type="ECO:0000313" key="2">
    <source>
        <dbReference type="Proteomes" id="UP000694568"/>
    </source>
</evidence>
<protein>
    <submittedName>
        <fullName evidence="1">Uncharacterized protein</fullName>
    </submittedName>
</protein>
<sequence>MEDYDKFVQHRLSHLRKSEEEHSKPLPASSLIRFNGQPILPPLV</sequence>
<dbReference type="Proteomes" id="UP000694568">
    <property type="component" value="Unplaced"/>
</dbReference>
<dbReference type="AlphaFoldDB" id="A0A8C9YKL0"/>
<keyword evidence="2" id="KW-1185">Reference proteome</keyword>
<organism evidence="1 2">
    <name type="scientific">Sander lucioperca</name>
    <name type="common">Pike-perch</name>
    <name type="synonym">Perca lucioperca</name>
    <dbReference type="NCBI Taxonomy" id="283035"/>
    <lineage>
        <taxon>Eukaryota</taxon>
        <taxon>Metazoa</taxon>
        <taxon>Chordata</taxon>
        <taxon>Craniata</taxon>
        <taxon>Vertebrata</taxon>
        <taxon>Euteleostomi</taxon>
        <taxon>Actinopterygii</taxon>
        <taxon>Neopterygii</taxon>
        <taxon>Teleostei</taxon>
        <taxon>Neoteleostei</taxon>
        <taxon>Acanthomorphata</taxon>
        <taxon>Eupercaria</taxon>
        <taxon>Perciformes</taxon>
        <taxon>Percoidei</taxon>
        <taxon>Percidae</taxon>
        <taxon>Luciopercinae</taxon>
        <taxon>Sander</taxon>
    </lineage>
</organism>
<reference evidence="1" key="1">
    <citation type="submission" date="2025-08" db="UniProtKB">
        <authorList>
            <consortium name="Ensembl"/>
        </authorList>
    </citation>
    <scope>IDENTIFICATION</scope>
</reference>
<reference evidence="1" key="2">
    <citation type="submission" date="2025-09" db="UniProtKB">
        <authorList>
            <consortium name="Ensembl"/>
        </authorList>
    </citation>
    <scope>IDENTIFICATION</scope>
</reference>
<accession>A0A8C9YKL0</accession>